<dbReference type="Proteomes" id="UP000824782">
    <property type="component" value="Unassembled WGS sequence"/>
</dbReference>
<evidence type="ECO:0000313" key="1">
    <source>
        <dbReference type="EMBL" id="KAG8558295.1"/>
    </source>
</evidence>
<dbReference type="EMBL" id="WNYA01000008">
    <property type="protein sequence ID" value="KAG8558295.1"/>
    <property type="molecule type" value="Genomic_DNA"/>
</dbReference>
<protein>
    <submittedName>
        <fullName evidence="1">Uncharacterized protein</fullName>
    </submittedName>
</protein>
<sequence length="79" mass="9162">MYRDPTCDVVLRHMSRFPLLLAATLLHLILLPISRIIQFHLIVGRVCCTGRKDSIYRRIVSIMLPCNYNAGCCANFYYK</sequence>
<accession>A0AAV7ABV4</accession>
<comment type="caution">
    <text evidence="1">The sequence shown here is derived from an EMBL/GenBank/DDBJ whole genome shotgun (WGS) entry which is preliminary data.</text>
</comment>
<dbReference type="AlphaFoldDB" id="A0AAV7ABV4"/>
<reference evidence="1" key="1">
    <citation type="thesis" date="2020" institute="ProQuest LLC" country="789 East Eisenhower Parkway, Ann Arbor, MI, USA">
        <title>Comparative Genomics and Chromosome Evolution.</title>
        <authorList>
            <person name="Mudd A.B."/>
        </authorList>
    </citation>
    <scope>NUCLEOTIDE SEQUENCE</scope>
    <source>
        <strain evidence="1">237g6f4</strain>
        <tissue evidence="1">Blood</tissue>
    </source>
</reference>
<organism evidence="1 2">
    <name type="scientific">Engystomops pustulosus</name>
    <name type="common">Tungara frog</name>
    <name type="synonym">Physalaemus pustulosus</name>
    <dbReference type="NCBI Taxonomy" id="76066"/>
    <lineage>
        <taxon>Eukaryota</taxon>
        <taxon>Metazoa</taxon>
        <taxon>Chordata</taxon>
        <taxon>Craniata</taxon>
        <taxon>Vertebrata</taxon>
        <taxon>Euteleostomi</taxon>
        <taxon>Amphibia</taxon>
        <taxon>Batrachia</taxon>
        <taxon>Anura</taxon>
        <taxon>Neobatrachia</taxon>
        <taxon>Hyloidea</taxon>
        <taxon>Leptodactylidae</taxon>
        <taxon>Leiuperinae</taxon>
        <taxon>Engystomops</taxon>
    </lineage>
</organism>
<gene>
    <name evidence="1" type="ORF">GDO81_016944</name>
</gene>
<keyword evidence="2" id="KW-1185">Reference proteome</keyword>
<name>A0AAV7ABV4_ENGPU</name>
<proteinExistence type="predicted"/>
<evidence type="ECO:0000313" key="2">
    <source>
        <dbReference type="Proteomes" id="UP000824782"/>
    </source>
</evidence>